<proteinExistence type="predicted"/>
<feature type="non-terminal residue" evidence="2">
    <location>
        <position position="1"/>
    </location>
</feature>
<dbReference type="InterPro" id="IPR013190">
    <property type="entry name" value="GH98_C"/>
</dbReference>
<dbReference type="InterPro" id="IPR011071">
    <property type="entry name" value="Lyase_8-like_C"/>
</dbReference>
<dbReference type="RefSeq" id="WP_155459680.1">
    <property type="nucleotide sequence ID" value="NZ_WNHS01000305.1"/>
</dbReference>
<evidence type="ECO:0000313" key="2">
    <source>
        <dbReference type="EMBL" id="MTW25547.1"/>
    </source>
</evidence>
<dbReference type="Gene3D" id="2.60.220.10">
    <property type="entry name" value="Polysaccharide lyase family 8-like, C-terminal"/>
    <property type="match status" value="1"/>
</dbReference>
<dbReference type="AlphaFoldDB" id="A0A6G2DWA1"/>
<dbReference type="EMBL" id="WNHS01000305">
    <property type="protein sequence ID" value="MTW25547.1"/>
    <property type="molecule type" value="Genomic_DNA"/>
</dbReference>
<evidence type="ECO:0000313" key="3">
    <source>
        <dbReference type="Proteomes" id="UP000490982"/>
    </source>
</evidence>
<organism evidence="2 3">
    <name type="scientific">Streptococcus pneumoniae</name>
    <dbReference type="NCBI Taxonomy" id="1313"/>
    <lineage>
        <taxon>Bacteria</taxon>
        <taxon>Bacillati</taxon>
        <taxon>Bacillota</taxon>
        <taxon>Bacilli</taxon>
        <taxon>Lactobacillales</taxon>
        <taxon>Streptococcaceae</taxon>
        <taxon>Streptococcus</taxon>
    </lineage>
</organism>
<name>A0A6G2DWA1_STREE</name>
<accession>A0A6G2DWA1</accession>
<gene>
    <name evidence="2" type="ORF">GM537_12175</name>
</gene>
<feature type="domain" description="Glycosyl hydrolase family 98 C-terminal" evidence="1">
    <location>
        <begin position="4"/>
        <end position="49"/>
    </location>
</feature>
<dbReference type="Proteomes" id="UP000490982">
    <property type="component" value="Unassembled WGS sequence"/>
</dbReference>
<reference evidence="2 3" key="1">
    <citation type="submission" date="2019-11" db="EMBL/GenBank/DDBJ databases">
        <title>Growth characteristics of pneumococcus vary with the chemical composition of the capsule and with environmental conditions.</title>
        <authorList>
            <person name="Tothpal A."/>
            <person name="Desobry K."/>
            <person name="Joshi S."/>
            <person name="Wyllie A.L."/>
            <person name="Weinberger D.M."/>
        </authorList>
    </citation>
    <scope>NUCLEOTIDE SEQUENCE [LARGE SCALE GENOMIC DNA]</scope>
    <source>
        <strain evidence="3">pnumococcus23A</strain>
    </source>
</reference>
<evidence type="ECO:0000259" key="1">
    <source>
        <dbReference type="Pfam" id="PF08307"/>
    </source>
</evidence>
<dbReference type="GO" id="GO:0005975">
    <property type="term" value="P:carbohydrate metabolic process"/>
    <property type="evidence" value="ECO:0007669"/>
    <property type="project" value="InterPro"/>
</dbReference>
<protein>
    <recommendedName>
        <fullName evidence="1">Glycosyl hydrolase family 98 C-terminal domain-containing protein</fullName>
    </recommendedName>
</protein>
<dbReference type="Pfam" id="PF08307">
    <property type="entry name" value="Glyco_hydro_98C"/>
    <property type="match status" value="1"/>
</dbReference>
<sequence>VLRGIDKLPTIHSLSGTNDSYDQPSLNFDQKNHMVTITINSNGNLEFELHF</sequence>
<comment type="caution">
    <text evidence="2">The sequence shown here is derived from an EMBL/GenBank/DDBJ whole genome shotgun (WGS) entry which is preliminary data.</text>
</comment>
<dbReference type="GO" id="GO:0003824">
    <property type="term" value="F:catalytic activity"/>
    <property type="evidence" value="ECO:0007669"/>
    <property type="project" value="UniProtKB-ARBA"/>
</dbReference>